<dbReference type="GO" id="GO:0000166">
    <property type="term" value="F:nucleotide binding"/>
    <property type="evidence" value="ECO:0007669"/>
    <property type="project" value="UniProtKB-KW"/>
</dbReference>
<name>A0A7G9SBJ1_9SPHN</name>
<evidence type="ECO:0000256" key="6">
    <source>
        <dbReference type="ARBA" id="ARBA00023118"/>
    </source>
</evidence>
<evidence type="ECO:0000256" key="4">
    <source>
        <dbReference type="ARBA" id="ARBA00022741"/>
    </source>
</evidence>
<gene>
    <name evidence="11" type="ORF">H9L12_00735</name>
</gene>
<evidence type="ECO:0000256" key="2">
    <source>
        <dbReference type="ARBA" id="ARBA00022475"/>
    </source>
</evidence>
<evidence type="ECO:0000256" key="9">
    <source>
        <dbReference type="SAM" id="Phobius"/>
    </source>
</evidence>
<keyword evidence="5 9" id="KW-1133">Transmembrane helix</keyword>
<feature type="transmembrane region" description="Helical" evidence="9">
    <location>
        <begin position="60"/>
        <end position="79"/>
    </location>
</feature>
<dbReference type="KEGG" id="srhi:H9L12_00735"/>
<feature type="transmembrane region" description="Helical" evidence="9">
    <location>
        <begin position="85"/>
        <end position="105"/>
    </location>
</feature>
<dbReference type="RefSeq" id="WP_187542213.1">
    <property type="nucleotide sequence ID" value="NZ_CP060717.1"/>
</dbReference>
<dbReference type="GO" id="GO:0005886">
    <property type="term" value="C:plasma membrane"/>
    <property type="evidence" value="ECO:0007669"/>
    <property type="project" value="UniProtKB-SubCell"/>
</dbReference>
<dbReference type="InterPro" id="IPR043760">
    <property type="entry name" value="PycTM_dom"/>
</dbReference>
<keyword evidence="3 9" id="KW-0812">Transmembrane</keyword>
<evidence type="ECO:0000256" key="3">
    <source>
        <dbReference type="ARBA" id="ARBA00022692"/>
    </source>
</evidence>
<reference evidence="11 12" key="1">
    <citation type="submission" date="2020-08" db="EMBL/GenBank/DDBJ databases">
        <title>Genome sequence of Sphingomonas rhizophila KACC 19189T.</title>
        <authorList>
            <person name="Hyun D.-W."/>
            <person name="Bae J.-W."/>
        </authorList>
    </citation>
    <scope>NUCLEOTIDE SEQUENCE [LARGE SCALE GENOMIC DNA]</scope>
    <source>
        <strain evidence="11 12">KACC 19189</strain>
    </source>
</reference>
<keyword evidence="2" id="KW-1003">Cell membrane</keyword>
<dbReference type="Pfam" id="PF18967">
    <property type="entry name" value="PycTM"/>
    <property type="match status" value="1"/>
</dbReference>
<accession>A0A7G9SBJ1</accession>
<dbReference type="EMBL" id="CP060717">
    <property type="protein sequence ID" value="QNN65216.1"/>
    <property type="molecule type" value="Genomic_DNA"/>
</dbReference>
<feature type="domain" description="Pycsar effector protein" evidence="10">
    <location>
        <begin position="42"/>
        <end position="195"/>
    </location>
</feature>
<proteinExistence type="predicted"/>
<evidence type="ECO:0000313" key="12">
    <source>
        <dbReference type="Proteomes" id="UP000515955"/>
    </source>
</evidence>
<comment type="subcellular location">
    <subcellularLocation>
        <location evidence="1">Cell membrane</location>
    </subcellularLocation>
</comment>
<keyword evidence="12" id="KW-1185">Reference proteome</keyword>
<protein>
    <recommendedName>
        <fullName evidence="10">Pycsar effector protein domain-containing protein</fullName>
    </recommendedName>
</protein>
<dbReference type="AlphaFoldDB" id="A0A7G9SBJ1"/>
<keyword evidence="6" id="KW-0051">Antiviral defense</keyword>
<evidence type="ECO:0000256" key="1">
    <source>
        <dbReference type="ARBA" id="ARBA00004236"/>
    </source>
</evidence>
<feature type="compositionally biased region" description="Basic and acidic residues" evidence="8">
    <location>
        <begin position="1"/>
        <end position="10"/>
    </location>
</feature>
<feature type="region of interest" description="Disordered" evidence="8">
    <location>
        <begin position="1"/>
        <end position="26"/>
    </location>
</feature>
<keyword evidence="4" id="KW-0547">Nucleotide-binding</keyword>
<keyword evidence="7 9" id="KW-0472">Membrane</keyword>
<dbReference type="Proteomes" id="UP000515955">
    <property type="component" value="Chromosome"/>
</dbReference>
<sequence>MSEDRPELSSEKAVIAASPPAPRKPVLGDPDYEFPKEVHNLLMAANQTNMTLSEMADSKASILLGASFVVFSISIGNLAEGRTDLPILALTSFSFIATLFGVMTVRPNRMRKAKAPIPASKVNILFFGSYIDCPREEYVDEVMRVLSSEEEVYRRLARDLWDHGHVLRDNKYKWLYWSYTFFFYGMVVTAIVLIFQLAMR</sequence>
<evidence type="ECO:0000256" key="5">
    <source>
        <dbReference type="ARBA" id="ARBA00022989"/>
    </source>
</evidence>
<dbReference type="GO" id="GO:0051607">
    <property type="term" value="P:defense response to virus"/>
    <property type="evidence" value="ECO:0007669"/>
    <property type="project" value="UniProtKB-KW"/>
</dbReference>
<evidence type="ECO:0000256" key="8">
    <source>
        <dbReference type="SAM" id="MobiDB-lite"/>
    </source>
</evidence>
<evidence type="ECO:0000313" key="11">
    <source>
        <dbReference type="EMBL" id="QNN65216.1"/>
    </source>
</evidence>
<feature type="transmembrane region" description="Helical" evidence="9">
    <location>
        <begin position="174"/>
        <end position="198"/>
    </location>
</feature>
<organism evidence="11 12">
    <name type="scientific">Sphingomonas rhizophila</name>
    <dbReference type="NCBI Taxonomy" id="2071607"/>
    <lineage>
        <taxon>Bacteria</taxon>
        <taxon>Pseudomonadati</taxon>
        <taxon>Pseudomonadota</taxon>
        <taxon>Alphaproteobacteria</taxon>
        <taxon>Sphingomonadales</taxon>
        <taxon>Sphingomonadaceae</taxon>
        <taxon>Sphingomonas</taxon>
    </lineage>
</organism>
<evidence type="ECO:0000259" key="10">
    <source>
        <dbReference type="Pfam" id="PF18967"/>
    </source>
</evidence>
<evidence type="ECO:0000256" key="7">
    <source>
        <dbReference type="ARBA" id="ARBA00023136"/>
    </source>
</evidence>